<protein>
    <submittedName>
        <fullName evidence="1">Uncharacterized protein</fullName>
    </submittedName>
</protein>
<dbReference type="AlphaFoldDB" id="A0ABD2NI77"/>
<sequence>MSLKPTGRSGDGITSNFKYNCFMCPNKGFIRIEEAIHVQEVAYSNKMAHTFFVFCCGAFVDDHTLPNAPTNGADPSSPADNALNEADLDKKYLPLWNLMKHSLSIITTTINYYNDKCHIFRTPEFEQQLQLMSNMDIIALTETWLDENIETSELDLDKCNVFRCD</sequence>
<dbReference type="Proteomes" id="UP001516400">
    <property type="component" value="Unassembled WGS sequence"/>
</dbReference>
<accession>A0ABD2NI77</accession>
<name>A0ABD2NI77_9CUCU</name>
<comment type="caution">
    <text evidence="1">The sequence shown here is derived from an EMBL/GenBank/DDBJ whole genome shotgun (WGS) entry which is preliminary data.</text>
</comment>
<dbReference type="EMBL" id="JABFTP020000103">
    <property type="protein sequence ID" value="KAL3278067.1"/>
    <property type="molecule type" value="Genomic_DNA"/>
</dbReference>
<keyword evidence="2" id="KW-1185">Reference proteome</keyword>
<evidence type="ECO:0000313" key="1">
    <source>
        <dbReference type="EMBL" id="KAL3278067.1"/>
    </source>
</evidence>
<proteinExistence type="predicted"/>
<gene>
    <name evidence="1" type="ORF">HHI36_013411</name>
</gene>
<reference evidence="1 2" key="1">
    <citation type="journal article" date="2021" name="BMC Biol.">
        <title>Horizontally acquired antibacterial genes associated with adaptive radiation of ladybird beetles.</title>
        <authorList>
            <person name="Li H.S."/>
            <person name="Tang X.F."/>
            <person name="Huang Y.H."/>
            <person name="Xu Z.Y."/>
            <person name="Chen M.L."/>
            <person name="Du X.Y."/>
            <person name="Qiu B.Y."/>
            <person name="Chen P.T."/>
            <person name="Zhang W."/>
            <person name="Slipinski A."/>
            <person name="Escalona H.E."/>
            <person name="Waterhouse R.M."/>
            <person name="Zwick A."/>
            <person name="Pang H."/>
        </authorList>
    </citation>
    <scope>NUCLEOTIDE SEQUENCE [LARGE SCALE GENOMIC DNA]</scope>
    <source>
        <strain evidence="1">SYSU2018</strain>
    </source>
</reference>
<organism evidence="1 2">
    <name type="scientific">Cryptolaemus montrouzieri</name>
    <dbReference type="NCBI Taxonomy" id="559131"/>
    <lineage>
        <taxon>Eukaryota</taxon>
        <taxon>Metazoa</taxon>
        <taxon>Ecdysozoa</taxon>
        <taxon>Arthropoda</taxon>
        <taxon>Hexapoda</taxon>
        <taxon>Insecta</taxon>
        <taxon>Pterygota</taxon>
        <taxon>Neoptera</taxon>
        <taxon>Endopterygota</taxon>
        <taxon>Coleoptera</taxon>
        <taxon>Polyphaga</taxon>
        <taxon>Cucujiformia</taxon>
        <taxon>Coccinelloidea</taxon>
        <taxon>Coccinellidae</taxon>
        <taxon>Scymninae</taxon>
        <taxon>Scymnini</taxon>
        <taxon>Cryptolaemus</taxon>
    </lineage>
</organism>
<evidence type="ECO:0000313" key="2">
    <source>
        <dbReference type="Proteomes" id="UP001516400"/>
    </source>
</evidence>